<dbReference type="SUPFAM" id="SSF56672">
    <property type="entry name" value="DNA/RNA polymerases"/>
    <property type="match status" value="1"/>
</dbReference>
<keyword evidence="1" id="KW-0175">Coiled coil</keyword>
<dbReference type="InterPro" id="IPR043502">
    <property type="entry name" value="DNA/RNA_pol_sf"/>
</dbReference>
<evidence type="ECO:0000256" key="1">
    <source>
        <dbReference type="SAM" id="Coils"/>
    </source>
</evidence>
<reference evidence="4" key="1">
    <citation type="journal article" date="2017" name="bioRxiv">
        <title>Comparative analysis of the genomes of Stylophora pistillata and Acropora digitifera provides evidence for extensive differences between species of corals.</title>
        <authorList>
            <person name="Voolstra C.R."/>
            <person name="Li Y."/>
            <person name="Liew Y.J."/>
            <person name="Baumgarten S."/>
            <person name="Zoccola D."/>
            <person name="Flot J.-F."/>
            <person name="Tambutte S."/>
            <person name="Allemand D."/>
            <person name="Aranda M."/>
        </authorList>
    </citation>
    <scope>NUCLEOTIDE SEQUENCE [LARGE SCALE GENOMIC DNA]</scope>
</reference>
<keyword evidence="4" id="KW-1185">Reference proteome</keyword>
<feature type="coiled-coil region" evidence="1">
    <location>
        <begin position="745"/>
        <end position="772"/>
    </location>
</feature>
<dbReference type="InterPro" id="IPR000477">
    <property type="entry name" value="RT_dom"/>
</dbReference>
<evidence type="ECO:0000313" key="4">
    <source>
        <dbReference type="Proteomes" id="UP000225706"/>
    </source>
</evidence>
<sequence length="1080" mass="125182">MVRVFYDDFKCAVEDQWKTCEWFDIKTGVKQGCNMSGFLFLIVMDWVMRRAVGSDENSIRWKFTSKLDDLDFADDIVLFSSTKQQIQEKNTRLDEEARRVGLKINKEKTKAIRINAKNQENIIINGQDIEDVEGFVYLGAKVCREGGGMKDLKNRLSKARSLSQTKKDWISNNILRKTKLRLYKTLVVPVLLYGSETWKMNKGDDKAVNVFHNRCLRRILRIRWQDHVSTKELLERAGMKPLSAKVVSRRWKIIGHTLRKDRNNDCNVAINWAPEGKRRRGRPKTTWRRTVEKERQEAGWRSWEEVRTAETNREEWKSSVKIVATKDLPFNYFAQKKWDYQACCEASVRSESAGHDSGEQGSGSSGDSFPSFTYEINNLLIYTISKEGKSHDDEGNDSPLASVVKKILEDSGAHNVEVNKRILNVFKKKISILHTAFKRASKSGGKALKKLVNGWKFGPNYKLKVFYNEVDVLKLKGDCDRLRGEKRVLEECVTEQAAKRICLEEKLKAALNKSQKKDEESKRRFKRLAKKVADMCSEKRSRGPAKKKSFQQYTRQHQARVKKQMKEQCHTTLSFLGLYNYVATKVEVFNEDTGQLETFSLLEEGELPFIDDNAKEMTDKELDDLNMWMYLKDKFNISNEAWREFSIKAKDMPKLSQITKQINKLNTSWNLSCTPGEAEGVQVKFEDSLRKQLKRLDLKENTIKVKLSGDGTQIGKRLKIVNFTYTILNEKDVAMGEKGNYILAIIKTTESYENLQESLSDLRNEMEWLKTITVNNCKYDIEYFLGGDWKFLACVCGLGAANQDYACIWFIDTLHLFLRISDNLIELLIRQLRRLDSIEKKGIFTDGFPRDKYKYMAGYEMLLNNLGVSFQWHIGKESKKLEYRDLTGPEKLKLFQHIEMSAILPTCENCAQIQKLWADFIDIIGDLKLDFHCNDEIMHLKGKIGDWLGNSLTLYQTKDVTPYMHAFYYHVPEFLNLYTNIAHYTQQGMEKYNDRASKDYFRSTNHRGIAALKQLFLKKNRIQYLEAAGYARVKNTYKCSNCSNTGLTTKTCTSHCIHCQHPTCSSHLVKIKGKWTPKCM</sequence>
<dbReference type="EMBL" id="LSMT01000256">
    <property type="protein sequence ID" value="PFX21970.1"/>
    <property type="molecule type" value="Genomic_DNA"/>
</dbReference>
<organism evidence="3 4">
    <name type="scientific">Stylophora pistillata</name>
    <name type="common">Smooth cauliflower coral</name>
    <dbReference type="NCBI Taxonomy" id="50429"/>
    <lineage>
        <taxon>Eukaryota</taxon>
        <taxon>Metazoa</taxon>
        <taxon>Cnidaria</taxon>
        <taxon>Anthozoa</taxon>
        <taxon>Hexacorallia</taxon>
        <taxon>Scleractinia</taxon>
        <taxon>Astrocoeniina</taxon>
        <taxon>Pocilloporidae</taxon>
        <taxon>Stylophora</taxon>
    </lineage>
</organism>
<dbReference type="Proteomes" id="UP000225706">
    <property type="component" value="Unassembled WGS sequence"/>
</dbReference>
<protein>
    <submittedName>
        <fullName evidence="3">Uncharacterized transposon-derived protein F52C9.6</fullName>
    </submittedName>
</protein>
<comment type="caution">
    <text evidence="3">The sequence shown here is derived from an EMBL/GenBank/DDBJ whole genome shotgun (WGS) entry which is preliminary data.</text>
</comment>
<name>A0A2B4RZJ0_STYPI</name>
<proteinExistence type="predicted"/>
<dbReference type="AlphaFoldDB" id="A0A2B4RZJ0"/>
<dbReference type="PANTHER" id="PTHR47027">
    <property type="entry name" value="REVERSE TRANSCRIPTASE DOMAIN-CONTAINING PROTEIN"/>
    <property type="match status" value="1"/>
</dbReference>
<evidence type="ECO:0000313" key="3">
    <source>
        <dbReference type="EMBL" id="PFX21970.1"/>
    </source>
</evidence>
<evidence type="ECO:0000259" key="2">
    <source>
        <dbReference type="PROSITE" id="PS50878"/>
    </source>
</evidence>
<dbReference type="PROSITE" id="PS50878">
    <property type="entry name" value="RT_POL"/>
    <property type="match status" value="1"/>
</dbReference>
<dbReference type="OrthoDB" id="5982080at2759"/>
<dbReference type="Pfam" id="PF00078">
    <property type="entry name" value="RVT_1"/>
    <property type="match status" value="1"/>
</dbReference>
<accession>A0A2B4RZJ0</accession>
<feature type="domain" description="Reverse transcriptase" evidence="2">
    <location>
        <begin position="1"/>
        <end position="142"/>
    </location>
</feature>
<dbReference type="PANTHER" id="PTHR47027:SF20">
    <property type="entry name" value="REVERSE TRANSCRIPTASE-LIKE PROTEIN WITH RNA-DIRECTED DNA POLYMERASE DOMAIN"/>
    <property type="match status" value="1"/>
</dbReference>
<gene>
    <name evidence="3" type="primary">F52C9.6</name>
    <name evidence="3" type="ORF">AWC38_SpisGene13519</name>
</gene>
<dbReference type="STRING" id="50429.A0A2B4RZJ0"/>